<dbReference type="Proteomes" id="UP000674425">
    <property type="component" value="Unassembled WGS sequence"/>
</dbReference>
<dbReference type="PROSITE" id="PS50977">
    <property type="entry name" value="HTH_TETR_2"/>
    <property type="match status" value="1"/>
</dbReference>
<dbReference type="EMBL" id="CAJNAU010000133">
    <property type="protein sequence ID" value="CAE6854907.1"/>
    <property type="molecule type" value="Genomic_DNA"/>
</dbReference>
<organism evidence="9 10">
    <name type="scientific">Paraburkholderia aspalathi</name>
    <dbReference type="NCBI Taxonomy" id="1324617"/>
    <lineage>
        <taxon>Bacteria</taxon>
        <taxon>Pseudomonadati</taxon>
        <taxon>Pseudomonadota</taxon>
        <taxon>Betaproteobacteria</taxon>
        <taxon>Burkholderiales</taxon>
        <taxon>Burkholderiaceae</taxon>
        <taxon>Paraburkholderia</taxon>
    </lineage>
</organism>
<dbReference type="Proteomes" id="UP000198844">
    <property type="component" value="Unassembled WGS sequence"/>
</dbReference>
<evidence type="ECO:0000256" key="2">
    <source>
        <dbReference type="ARBA" id="ARBA00022491"/>
    </source>
</evidence>
<dbReference type="SUPFAM" id="SSF46689">
    <property type="entry name" value="Homeodomain-like"/>
    <property type="match status" value="1"/>
</dbReference>
<keyword evidence="5" id="KW-0804">Transcription</keyword>
<evidence type="ECO:0000256" key="6">
    <source>
        <dbReference type="PROSITE-ProRule" id="PRU00335"/>
    </source>
</evidence>
<keyword evidence="11" id="KW-1185">Reference proteome</keyword>
<dbReference type="Pfam" id="PF02909">
    <property type="entry name" value="TetR_C_1"/>
    <property type="match status" value="1"/>
</dbReference>
<evidence type="ECO:0000256" key="5">
    <source>
        <dbReference type="ARBA" id="ARBA00023163"/>
    </source>
</evidence>
<dbReference type="PRINTS" id="PR00455">
    <property type="entry name" value="HTHTETR"/>
</dbReference>
<proteinExistence type="predicted"/>
<comment type="function">
    <text evidence="1">TetR is the repressor of the tetracycline resistance element; its N-terminal region forms a helix-turn-helix structure and binds DNA. Binding of tetracycline to TetR reduces the repressor affinity for the tetracycline resistance gene (tetA) promoter operator sites.</text>
</comment>
<reference evidence="8 11" key="2">
    <citation type="submission" date="2021-02" db="EMBL/GenBank/DDBJ databases">
        <authorList>
            <person name="Vanwijnsberghe S."/>
        </authorList>
    </citation>
    <scope>NUCLEOTIDE SEQUENCE [LARGE SCALE GENOMIC DNA]</scope>
    <source>
        <strain evidence="8 11">R-69658</strain>
    </source>
</reference>
<evidence type="ECO:0000256" key="1">
    <source>
        <dbReference type="ARBA" id="ARBA00002856"/>
    </source>
</evidence>
<dbReference type="InterPro" id="IPR050109">
    <property type="entry name" value="HTH-type_TetR-like_transc_reg"/>
</dbReference>
<dbReference type="GO" id="GO:0046677">
    <property type="term" value="P:response to antibiotic"/>
    <property type="evidence" value="ECO:0007669"/>
    <property type="project" value="InterPro"/>
</dbReference>
<evidence type="ECO:0000313" key="11">
    <source>
        <dbReference type="Proteomes" id="UP000674425"/>
    </source>
</evidence>
<dbReference type="PANTHER" id="PTHR30055:SF151">
    <property type="entry name" value="TRANSCRIPTIONAL REGULATORY PROTEIN"/>
    <property type="match status" value="1"/>
</dbReference>
<evidence type="ECO:0000313" key="8">
    <source>
        <dbReference type="EMBL" id="CAE6854907.1"/>
    </source>
</evidence>
<dbReference type="AlphaFoldDB" id="A0A1I7AK01"/>
<keyword evidence="4 6" id="KW-0238">DNA-binding</keyword>
<dbReference type="GO" id="GO:0003700">
    <property type="term" value="F:DNA-binding transcription factor activity"/>
    <property type="evidence" value="ECO:0007669"/>
    <property type="project" value="TreeGrafter"/>
</dbReference>
<evidence type="ECO:0000256" key="3">
    <source>
        <dbReference type="ARBA" id="ARBA00023015"/>
    </source>
</evidence>
<keyword evidence="2" id="KW-0678">Repressor</keyword>
<dbReference type="SUPFAM" id="SSF48498">
    <property type="entry name" value="Tetracyclin repressor-like, C-terminal domain"/>
    <property type="match status" value="1"/>
</dbReference>
<feature type="domain" description="HTH tetR-type" evidence="7">
    <location>
        <begin position="2"/>
        <end position="62"/>
    </location>
</feature>
<evidence type="ECO:0000256" key="4">
    <source>
        <dbReference type="ARBA" id="ARBA00023125"/>
    </source>
</evidence>
<dbReference type="InterPro" id="IPR004111">
    <property type="entry name" value="Repressor_TetR_C"/>
</dbReference>
<sequence>MAIQKEQVIQVAMDLLDELGIEGVTMRKLAQALDIKAASLYWHFANKQELMDGMADMLMENVARKAPRHHQWEERLRHIAVEIRRAMLKHRDGARVFAGSYGVAENVMRVGNAMMATLAEAGANTRLSSWGSFSVLYYVLGFVMEEQALGTDNDIDMDARRAAFMALANTGYPHAYEAADDIFNHNFDQRFALGLDLLIRGFKSRIAES</sequence>
<dbReference type="InterPro" id="IPR009057">
    <property type="entry name" value="Homeodomain-like_sf"/>
</dbReference>
<dbReference type="GO" id="GO:0000976">
    <property type="term" value="F:transcription cis-regulatory region binding"/>
    <property type="evidence" value="ECO:0007669"/>
    <property type="project" value="TreeGrafter"/>
</dbReference>
<dbReference type="PRINTS" id="PR00400">
    <property type="entry name" value="TETREPRESSOR"/>
</dbReference>
<dbReference type="GO" id="GO:0045892">
    <property type="term" value="P:negative regulation of DNA-templated transcription"/>
    <property type="evidence" value="ECO:0007669"/>
    <property type="project" value="InterPro"/>
</dbReference>
<dbReference type="Pfam" id="PF00440">
    <property type="entry name" value="TetR_N"/>
    <property type="match status" value="1"/>
</dbReference>
<dbReference type="EMBL" id="FPBH01000003">
    <property type="protein sequence ID" value="SFT75311.1"/>
    <property type="molecule type" value="Genomic_DNA"/>
</dbReference>
<keyword evidence="3" id="KW-0805">Transcription regulation</keyword>
<evidence type="ECO:0000313" key="10">
    <source>
        <dbReference type="Proteomes" id="UP000198844"/>
    </source>
</evidence>
<dbReference type="PANTHER" id="PTHR30055">
    <property type="entry name" value="HTH-TYPE TRANSCRIPTIONAL REGULATOR RUTR"/>
    <property type="match status" value="1"/>
</dbReference>
<dbReference type="Gene3D" id="1.10.357.10">
    <property type="entry name" value="Tetracycline Repressor, domain 2"/>
    <property type="match status" value="1"/>
</dbReference>
<dbReference type="InterPro" id="IPR036271">
    <property type="entry name" value="Tet_transcr_reg_TetR-rel_C_sf"/>
</dbReference>
<dbReference type="InterPro" id="IPR001647">
    <property type="entry name" value="HTH_TetR"/>
</dbReference>
<evidence type="ECO:0000313" key="9">
    <source>
        <dbReference type="EMBL" id="SFT75311.1"/>
    </source>
</evidence>
<name>A0A1I7AK01_9BURK</name>
<dbReference type="InterPro" id="IPR003012">
    <property type="entry name" value="Tet_transcr_reg_TetR"/>
</dbReference>
<dbReference type="RefSeq" id="WP_093633616.1">
    <property type="nucleotide sequence ID" value="NZ_CAJNAU010000133.1"/>
</dbReference>
<dbReference type="OrthoDB" id="9798857at2"/>
<gene>
    <name evidence="8" type="ORF">R69658_07346</name>
    <name evidence="9" type="ORF">SAMN05192563_1003440</name>
</gene>
<reference evidence="9 10" key="1">
    <citation type="submission" date="2016-10" db="EMBL/GenBank/DDBJ databases">
        <authorList>
            <person name="de Groot N.N."/>
        </authorList>
    </citation>
    <scope>NUCLEOTIDE SEQUENCE [LARGE SCALE GENOMIC DNA]</scope>
    <source>
        <strain evidence="9 10">LMG 27731</strain>
    </source>
</reference>
<protein>
    <submittedName>
        <fullName evidence="9">Transcriptional regulator, TetR family</fullName>
    </submittedName>
</protein>
<accession>A0A1I7AK01</accession>
<feature type="DNA-binding region" description="H-T-H motif" evidence="6">
    <location>
        <begin position="25"/>
        <end position="44"/>
    </location>
</feature>
<dbReference type="Gene3D" id="1.10.10.60">
    <property type="entry name" value="Homeodomain-like"/>
    <property type="match status" value="1"/>
</dbReference>
<dbReference type="GeneID" id="77194492"/>
<evidence type="ECO:0000259" key="7">
    <source>
        <dbReference type="PROSITE" id="PS50977"/>
    </source>
</evidence>